<feature type="domain" description="Polycystin" evidence="7">
    <location>
        <begin position="162"/>
        <end position="266"/>
    </location>
</feature>
<reference evidence="9" key="2">
    <citation type="submission" date="2025-08" db="UniProtKB">
        <authorList>
            <consortium name="RefSeq"/>
        </authorList>
    </citation>
    <scope>IDENTIFICATION</scope>
    <source>
        <strain evidence="9">S238N-H82</strain>
        <tissue evidence="9">Testes</tissue>
    </source>
</reference>
<feature type="transmembrane region" description="Helical" evidence="6">
    <location>
        <begin position="271"/>
        <end position="290"/>
    </location>
</feature>
<keyword evidence="4 6" id="KW-1133">Transmembrane helix</keyword>
<proteinExistence type="inferred from homology"/>
<name>A0A9J7N3E8_BRAFL</name>
<evidence type="ECO:0000256" key="3">
    <source>
        <dbReference type="ARBA" id="ARBA00022692"/>
    </source>
</evidence>
<evidence type="ECO:0000256" key="6">
    <source>
        <dbReference type="SAM" id="Phobius"/>
    </source>
</evidence>
<keyword evidence="3 6" id="KW-0812">Transmembrane</keyword>
<dbReference type="KEGG" id="bfo:118424221"/>
<evidence type="ECO:0000256" key="2">
    <source>
        <dbReference type="ARBA" id="ARBA00007200"/>
    </source>
</evidence>
<accession>A0A9J7N3E8</accession>
<dbReference type="PANTHER" id="PTHR10877:SF194">
    <property type="entry name" value="LOCATION OF VULVA DEFECTIVE 1"/>
    <property type="match status" value="1"/>
</dbReference>
<evidence type="ECO:0000256" key="1">
    <source>
        <dbReference type="ARBA" id="ARBA00004141"/>
    </source>
</evidence>
<dbReference type="PANTHER" id="PTHR10877">
    <property type="entry name" value="POLYCYSTIN FAMILY MEMBER"/>
    <property type="match status" value="1"/>
</dbReference>
<organism evidence="8 9">
    <name type="scientific">Branchiostoma floridae</name>
    <name type="common">Florida lancelet</name>
    <name type="synonym">Amphioxus</name>
    <dbReference type="NCBI Taxonomy" id="7739"/>
    <lineage>
        <taxon>Eukaryota</taxon>
        <taxon>Metazoa</taxon>
        <taxon>Chordata</taxon>
        <taxon>Cephalochordata</taxon>
        <taxon>Leptocardii</taxon>
        <taxon>Amphioxiformes</taxon>
        <taxon>Branchiostomatidae</taxon>
        <taxon>Branchiostoma</taxon>
    </lineage>
</organism>
<evidence type="ECO:0000313" key="9">
    <source>
        <dbReference type="RefSeq" id="XP_035688655.1"/>
    </source>
</evidence>
<dbReference type="Pfam" id="PF20519">
    <property type="entry name" value="Polycystin_dom"/>
    <property type="match status" value="1"/>
</dbReference>
<evidence type="ECO:0000259" key="7">
    <source>
        <dbReference type="Pfam" id="PF20519"/>
    </source>
</evidence>
<evidence type="ECO:0000256" key="5">
    <source>
        <dbReference type="ARBA" id="ARBA00023136"/>
    </source>
</evidence>
<dbReference type="OrthoDB" id="444119at2759"/>
<dbReference type="AlphaFoldDB" id="A0A9J7N3E8"/>
<comment type="subcellular location">
    <subcellularLocation>
        <location evidence="1">Membrane</location>
        <topology evidence="1">Multi-pass membrane protein</topology>
    </subcellularLocation>
</comment>
<dbReference type="InterPro" id="IPR051223">
    <property type="entry name" value="Polycystin"/>
</dbReference>
<keyword evidence="5 6" id="KW-0472">Membrane</keyword>
<gene>
    <name evidence="9" type="primary">LOC118424221</name>
</gene>
<evidence type="ECO:0000313" key="8">
    <source>
        <dbReference type="Proteomes" id="UP000001554"/>
    </source>
</evidence>
<dbReference type="Proteomes" id="UP000001554">
    <property type="component" value="Chromosome 10"/>
</dbReference>
<comment type="similarity">
    <text evidence="2">Belongs to the polycystin family.</text>
</comment>
<keyword evidence="8" id="KW-1185">Reference proteome</keyword>
<dbReference type="GO" id="GO:0016020">
    <property type="term" value="C:membrane"/>
    <property type="evidence" value="ECO:0007669"/>
    <property type="project" value="UniProtKB-SubCell"/>
</dbReference>
<feature type="transmembrane region" description="Helical" evidence="6">
    <location>
        <begin position="53"/>
        <end position="73"/>
    </location>
</feature>
<evidence type="ECO:0000256" key="4">
    <source>
        <dbReference type="ARBA" id="ARBA00022989"/>
    </source>
</evidence>
<reference evidence="8" key="1">
    <citation type="journal article" date="2020" name="Nat. Ecol. Evol.">
        <title>Deeply conserved synteny resolves early events in vertebrate evolution.</title>
        <authorList>
            <person name="Simakov O."/>
            <person name="Marletaz F."/>
            <person name="Yue J.X."/>
            <person name="O'Connell B."/>
            <person name="Jenkins J."/>
            <person name="Brandt A."/>
            <person name="Calef R."/>
            <person name="Tung C.H."/>
            <person name="Huang T.K."/>
            <person name="Schmutz J."/>
            <person name="Satoh N."/>
            <person name="Yu J.K."/>
            <person name="Putnam N.H."/>
            <person name="Green R.E."/>
            <person name="Rokhsar D.S."/>
        </authorList>
    </citation>
    <scope>NUCLEOTIDE SEQUENCE [LARGE SCALE GENOMIC DNA]</scope>
    <source>
        <strain evidence="8">S238N-H82</strain>
    </source>
</reference>
<dbReference type="OMA" id="WDYLENG"/>
<dbReference type="RefSeq" id="XP_035688655.1">
    <property type="nucleotide sequence ID" value="XM_035832762.1"/>
</dbReference>
<dbReference type="InterPro" id="IPR046791">
    <property type="entry name" value="Polycystin_dom"/>
</dbReference>
<dbReference type="GeneID" id="118424221"/>
<sequence>MRYFTINRAAEYDTCAKVPADQLPEEERSTLPLDETALIEARSKSAEKRKRRAAVWEVLVLGLFFTVIMLTAYGERSPLSYYMAQNVKEQIVEGDYSEVKDIESFWSWIQRDLIPTTRSAEWYNGRAKAADTVLQDMLTHPLVVVQLRQGWKRQNETSNLTATEEMETPWKYKFASLIDSFPYFGQHGTYYTGGYYAQLGKTCASSRRLATFLQQHRWLNERTRAVFVEMILYNPHANLFSMVTLVVEFTNLGAVYKGAEVVTLRLIQQDAILLFVLRAVLAAFILFFAIKEGN</sequence>
<protein>
    <submittedName>
        <fullName evidence="9">Polycystic kidney disease 2-like 1 protein</fullName>
    </submittedName>
</protein>